<keyword evidence="2" id="KW-1133">Transmembrane helix</keyword>
<keyword evidence="2" id="KW-0472">Membrane</keyword>
<evidence type="ECO:0000313" key="3">
    <source>
        <dbReference type="EMBL" id="KAG6673000.1"/>
    </source>
</evidence>
<dbReference type="EMBL" id="CM031840">
    <property type="protein sequence ID" value="KAG6673000.1"/>
    <property type="molecule type" value="Genomic_DNA"/>
</dbReference>
<feature type="coiled-coil region" evidence="1">
    <location>
        <begin position="50"/>
        <end position="77"/>
    </location>
</feature>
<dbReference type="AlphaFoldDB" id="A0A922D990"/>
<protein>
    <submittedName>
        <fullName evidence="3">Uncharacterized protein</fullName>
    </submittedName>
</protein>
<evidence type="ECO:0000256" key="2">
    <source>
        <dbReference type="SAM" id="Phobius"/>
    </source>
</evidence>
<feature type="transmembrane region" description="Helical" evidence="2">
    <location>
        <begin position="132"/>
        <end position="161"/>
    </location>
</feature>
<gene>
    <name evidence="3" type="ORF">I3842_16G088000</name>
</gene>
<comment type="caution">
    <text evidence="3">The sequence shown here is derived from an EMBL/GenBank/DDBJ whole genome shotgun (WGS) entry which is preliminary data.</text>
</comment>
<evidence type="ECO:0000256" key="1">
    <source>
        <dbReference type="SAM" id="Coils"/>
    </source>
</evidence>
<accession>A0A922D990</accession>
<keyword evidence="1" id="KW-0175">Coiled coil</keyword>
<reference evidence="3" key="1">
    <citation type="submission" date="2021-01" db="EMBL/GenBank/DDBJ databases">
        <authorList>
            <person name="Lovell J.T."/>
            <person name="Bentley N."/>
            <person name="Bhattarai G."/>
            <person name="Jenkins J.W."/>
            <person name="Sreedasyam A."/>
            <person name="Alarcon Y."/>
            <person name="Bock C."/>
            <person name="Boston L."/>
            <person name="Carlson J."/>
            <person name="Cervantes K."/>
            <person name="Clermont K."/>
            <person name="Krom N."/>
            <person name="Kubenka K."/>
            <person name="Mamidi S."/>
            <person name="Mattison C."/>
            <person name="Monteros M."/>
            <person name="Pisani C."/>
            <person name="Plott C."/>
            <person name="Rajasekar S."/>
            <person name="Rhein H.S."/>
            <person name="Rohla C."/>
            <person name="Song M."/>
            <person name="Hilaire R.S."/>
            <person name="Shu S."/>
            <person name="Wells L."/>
            <person name="Wang X."/>
            <person name="Webber J."/>
            <person name="Heerema R.J."/>
            <person name="Klein P."/>
            <person name="Conner P."/>
            <person name="Grauke L."/>
            <person name="Grimwood J."/>
            <person name="Schmutz J."/>
            <person name="Randall J.J."/>
        </authorList>
    </citation>
    <scope>NUCLEOTIDE SEQUENCE</scope>
    <source>
        <tissue evidence="3">Leaf</tissue>
    </source>
</reference>
<name>A0A922D990_CARIL</name>
<evidence type="ECO:0000313" key="4">
    <source>
        <dbReference type="Proteomes" id="UP000811246"/>
    </source>
</evidence>
<sequence>MRPSASQPSVLSAATISAMLQLENNSMANRSDSDAIYDLVSLGTHYSSSIVAFSQRVQAKNHEVERLKEQIVVLQRISQEAHIREGIERQKNRQLKSLLDSSFRLPVPMAKDDLMLYEEHERLKLEAKNLKFINLLLVYARISQVNLFPLCLIIFVSIYVLQCLSCSNSCLYNIHHRIFIVEH</sequence>
<dbReference type="Proteomes" id="UP000811246">
    <property type="component" value="Chromosome 16"/>
</dbReference>
<keyword evidence="2" id="KW-0812">Transmembrane</keyword>
<organism evidence="3 4">
    <name type="scientific">Carya illinoinensis</name>
    <name type="common">Pecan</name>
    <dbReference type="NCBI Taxonomy" id="32201"/>
    <lineage>
        <taxon>Eukaryota</taxon>
        <taxon>Viridiplantae</taxon>
        <taxon>Streptophyta</taxon>
        <taxon>Embryophyta</taxon>
        <taxon>Tracheophyta</taxon>
        <taxon>Spermatophyta</taxon>
        <taxon>Magnoliopsida</taxon>
        <taxon>eudicotyledons</taxon>
        <taxon>Gunneridae</taxon>
        <taxon>Pentapetalae</taxon>
        <taxon>rosids</taxon>
        <taxon>fabids</taxon>
        <taxon>Fagales</taxon>
        <taxon>Juglandaceae</taxon>
        <taxon>Carya</taxon>
    </lineage>
</organism>
<proteinExistence type="predicted"/>